<evidence type="ECO:0000313" key="2">
    <source>
        <dbReference type="Proteomes" id="UP000824073"/>
    </source>
</evidence>
<gene>
    <name evidence="1" type="ORF">IAB67_06530</name>
</gene>
<dbReference type="Pfam" id="PF06949">
    <property type="entry name" value="DUF1292"/>
    <property type="match status" value="1"/>
</dbReference>
<dbReference type="EMBL" id="DVMR01000051">
    <property type="protein sequence ID" value="HIU43934.1"/>
    <property type="molecule type" value="Genomic_DNA"/>
</dbReference>
<organism evidence="1 2">
    <name type="scientific">Candidatus Ventrousia excrementavium</name>
    <dbReference type="NCBI Taxonomy" id="2840961"/>
    <lineage>
        <taxon>Bacteria</taxon>
        <taxon>Bacillati</taxon>
        <taxon>Bacillota</taxon>
        <taxon>Clostridia</taxon>
        <taxon>Eubacteriales</taxon>
        <taxon>Clostridiaceae</taxon>
        <taxon>Clostridiaceae incertae sedis</taxon>
        <taxon>Candidatus Ventrousia</taxon>
    </lineage>
</organism>
<reference evidence="1" key="2">
    <citation type="journal article" date="2021" name="PeerJ">
        <title>Extensive microbial diversity within the chicken gut microbiome revealed by metagenomics and culture.</title>
        <authorList>
            <person name="Gilroy R."/>
            <person name="Ravi A."/>
            <person name="Getino M."/>
            <person name="Pursley I."/>
            <person name="Horton D.L."/>
            <person name="Alikhan N.F."/>
            <person name="Baker D."/>
            <person name="Gharbi K."/>
            <person name="Hall N."/>
            <person name="Watson M."/>
            <person name="Adriaenssens E.M."/>
            <person name="Foster-Nyarko E."/>
            <person name="Jarju S."/>
            <person name="Secka A."/>
            <person name="Antonio M."/>
            <person name="Oren A."/>
            <person name="Chaudhuri R.R."/>
            <person name="La Ragione R."/>
            <person name="Hildebrand F."/>
            <person name="Pallen M.J."/>
        </authorList>
    </citation>
    <scope>NUCLEOTIDE SEQUENCE</scope>
    <source>
        <strain evidence="1">CHK191-8634</strain>
    </source>
</reference>
<proteinExistence type="predicted"/>
<reference evidence="1" key="1">
    <citation type="submission" date="2020-10" db="EMBL/GenBank/DDBJ databases">
        <authorList>
            <person name="Gilroy R."/>
        </authorList>
    </citation>
    <scope>NUCLEOTIDE SEQUENCE</scope>
    <source>
        <strain evidence="1">CHK191-8634</strain>
    </source>
</reference>
<sequence length="96" mass="11394">MSEEYGNDYVTLTDENGNELELEHLDTLEYNGNTYFAFIPAEMQLEESYELIIMKSEEENGEEILVTLDDEDELDEMFQIFSERLEETFEDEMPEE</sequence>
<evidence type="ECO:0000313" key="1">
    <source>
        <dbReference type="EMBL" id="HIU43934.1"/>
    </source>
</evidence>
<dbReference type="InterPro" id="IPR009711">
    <property type="entry name" value="UPF0473"/>
</dbReference>
<name>A0A9D1IXI1_9CLOT</name>
<protein>
    <submittedName>
        <fullName evidence="1">DUF1292 domain-containing protein</fullName>
    </submittedName>
</protein>
<comment type="caution">
    <text evidence="1">The sequence shown here is derived from an EMBL/GenBank/DDBJ whole genome shotgun (WGS) entry which is preliminary data.</text>
</comment>
<dbReference type="Proteomes" id="UP000824073">
    <property type="component" value="Unassembled WGS sequence"/>
</dbReference>
<accession>A0A9D1IXI1</accession>
<dbReference type="AlphaFoldDB" id="A0A9D1IXI1"/>